<proteinExistence type="predicted"/>
<dbReference type="RefSeq" id="WP_189643809.1">
    <property type="nucleotide sequence ID" value="NZ_BNAL01000034.1"/>
</dbReference>
<evidence type="ECO:0000313" key="4">
    <source>
        <dbReference type="Proteomes" id="UP000632154"/>
    </source>
</evidence>
<accession>A0ABQ3KDS6</accession>
<feature type="compositionally biased region" description="Low complexity" evidence="1">
    <location>
        <begin position="143"/>
        <end position="160"/>
    </location>
</feature>
<dbReference type="EMBL" id="BNAL01000034">
    <property type="protein sequence ID" value="GHG09086.1"/>
    <property type="molecule type" value="Genomic_DNA"/>
</dbReference>
<feature type="compositionally biased region" description="Low complexity" evidence="1">
    <location>
        <begin position="179"/>
        <end position="192"/>
    </location>
</feature>
<feature type="chain" id="PRO_5046186757" evidence="2">
    <location>
        <begin position="19"/>
        <end position="256"/>
    </location>
</feature>
<keyword evidence="2" id="KW-0732">Signal</keyword>
<keyword evidence="4" id="KW-1185">Reference proteome</keyword>
<name>A0ABQ3KDS6_9DEIO</name>
<comment type="caution">
    <text evidence="3">The sequence shown here is derived from an EMBL/GenBank/DDBJ whole genome shotgun (WGS) entry which is preliminary data.</text>
</comment>
<evidence type="ECO:0000313" key="3">
    <source>
        <dbReference type="EMBL" id="GHG09086.1"/>
    </source>
</evidence>
<protein>
    <submittedName>
        <fullName evidence="3">Uncharacterized protein</fullName>
    </submittedName>
</protein>
<organism evidence="3 4">
    <name type="scientific">Deinococcus piscis</name>
    <dbReference type="NCBI Taxonomy" id="394230"/>
    <lineage>
        <taxon>Bacteria</taxon>
        <taxon>Thermotogati</taxon>
        <taxon>Deinococcota</taxon>
        <taxon>Deinococci</taxon>
        <taxon>Deinococcales</taxon>
        <taxon>Deinococcaceae</taxon>
        <taxon>Deinococcus</taxon>
    </lineage>
</organism>
<evidence type="ECO:0000256" key="1">
    <source>
        <dbReference type="SAM" id="MobiDB-lite"/>
    </source>
</evidence>
<evidence type="ECO:0000256" key="2">
    <source>
        <dbReference type="SAM" id="SignalP"/>
    </source>
</evidence>
<sequence length="256" mass="26368">MNRAAGGLALALSLALGAAEAVVAPALSLEQQARRADLIIRGSLGTPQTVTEGTVTWRVYPLTLTETVAGDAGRLPRQAAGPALYVWSEAADLPQWRTGQDAFFLLYAARLDSPLVGYNQGYYPVVDGQVALTDRQPEGGAVTPAPSLSSTATPASARPLLPQPQSPEPEPEPEPSELPPAADVAPDAPLVPESDTEPATVPGLPSADTLAPAPDQSAQVSRPAAASSQVNVDEFRALLLRARSSSPASAAQGGEQ</sequence>
<feature type="region of interest" description="Disordered" evidence="1">
    <location>
        <begin position="136"/>
        <end position="230"/>
    </location>
</feature>
<feature type="compositionally biased region" description="Polar residues" evidence="1">
    <location>
        <begin position="216"/>
        <end position="230"/>
    </location>
</feature>
<feature type="signal peptide" evidence="2">
    <location>
        <begin position="1"/>
        <end position="18"/>
    </location>
</feature>
<dbReference type="Proteomes" id="UP000632154">
    <property type="component" value="Unassembled WGS sequence"/>
</dbReference>
<gene>
    <name evidence="3" type="ORF">GCM10017783_22130</name>
</gene>
<reference evidence="4" key="1">
    <citation type="journal article" date="2019" name="Int. J. Syst. Evol. Microbiol.">
        <title>The Global Catalogue of Microorganisms (GCM) 10K type strain sequencing project: providing services to taxonomists for standard genome sequencing and annotation.</title>
        <authorList>
            <consortium name="The Broad Institute Genomics Platform"/>
            <consortium name="The Broad Institute Genome Sequencing Center for Infectious Disease"/>
            <person name="Wu L."/>
            <person name="Ma J."/>
        </authorList>
    </citation>
    <scope>NUCLEOTIDE SEQUENCE [LARGE SCALE GENOMIC DNA]</scope>
    <source>
        <strain evidence="4">CGMCC 1.18439</strain>
    </source>
</reference>